<evidence type="ECO:0000256" key="5">
    <source>
        <dbReference type="ARBA" id="ARBA00023004"/>
    </source>
</evidence>
<dbReference type="RefSeq" id="YP_010090322.1">
    <property type="nucleotide sequence ID" value="NC_055719.1"/>
</dbReference>
<evidence type="ECO:0000256" key="1">
    <source>
        <dbReference type="ARBA" id="ARBA00001961"/>
    </source>
</evidence>
<sequence>MIQLTDLILHIPNFLSPDQCQQLIDNFERREASSKYERCSHATTAKLVQSTFTSVVLTEEDEAYQLFYNSTETLINKYHEHLSKFDAFHVNFKNALRYSHKCRVMKYKPGGWIHPHIDASWTDPWVMGSCSFNLSDDYEGGDFVFFKGKHRIKLGLGDAMIWPADYFWVHEVEEITKGVRYSANSFLQSLPEDYKQYVNSNIQFDHPGAYKIYS</sequence>
<keyword evidence="5" id="KW-0408">Iron</keyword>
<evidence type="ECO:0000256" key="4">
    <source>
        <dbReference type="ARBA" id="ARBA00023002"/>
    </source>
</evidence>
<organism evidence="7 8">
    <name type="scientific">Synechococcus phage S-H35</name>
    <dbReference type="NCBI Taxonomy" id="1983572"/>
    <lineage>
        <taxon>Viruses</taxon>
        <taxon>Duplodnaviria</taxon>
        <taxon>Heunggongvirae</taxon>
        <taxon>Uroviricota</taxon>
        <taxon>Caudoviricetes</taxon>
        <taxon>Pantevenvirales</taxon>
        <taxon>Kyanoviridae</taxon>
        <taxon>Shandvirus</taxon>
        <taxon>Shandvirus sh35</taxon>
    </lineage>
</organism>
<accession>A0A1Z1LWA6</accession>
<evidence type="ECO:0000313" key="8">
    <source>
        <dbReference type="Proteomes" id="UP000225351"/>
    </source>
</evidence>
<dbReference type="InterPro" id="IPR005123">
    <property type="entry name" value="Oxoglu/Fe-dep_dioxygenase_dom"/>
</dbReference>
<evidence type="ECO:0000313" key="7">
    <source>
        <dbReference type="EMBL" id="ARW56936.1"/>
    </source>
</evidence>
<dbReference type="GO" id="GO:0016705">
    <property type="term" value="F:oxidoreductase activity, acting on paired donors, with incorporation or reduction of molecular oxygen"/>
    <property type="evidence" value="ECO:0007669"/>
    <property type="project" value="InterPro"/>
</dbReference>
<evidence type="ECO:0000256" key="3">
    <source>
        <dbReference type="ARBA" id="ARBA00022964"/>
    </source>
</evidence>
<keyword evidence="2" id="KW-0479">Metal-binding</keyword>
<protein>
    <recommendedName>
        <fullName evidence="6">Fe2OG dioxygenase domain-containing protein</fullName>
    </recommendedName>
</protein>
<dbReference type="SUPFAM" id="SSF51197">
    <property type="entry name" value="Clavaminate synthase-like"/>
    <property type="match status" value="1"/>
</dbReference>
<dbReference type="Proteomes" id="UP000225351">
    <property type="component" value="Segment"/>
</dbReference>
<evidence type="ECO:0000259" key="6">
    <source>
        <dbReference type="PROSITE" id="PS51471"/>
    </source>
</evidence>
<name>A0A1Z1LWA6_9CAUD</name>
<dbReference type="InterPro" id="IPR006620">
    <property type="entry name" value="Pro_4_hyd_alph"/>
</dbReference>
<proteinExistence type="predicted"/>
<comment type="cofactor">
    <cofactor evidence="1">
        <name>L-ascorbate</name>
        <dbReference type="ChEBI" id="CHEBI:38290"/>
    </cofactor>
</comment>
<dbReference type="Pfam" id="PF13640">
    <property type="entry name" value="2OG-FeII_Oxy_3"/>
    <property type="match status" value="1"/>
</dbReference>
<keyword evidence="8" id="KW-1185">Reference proteome</keyword>
<dbReference type="GO" id="GO:0031418">
    <property type="term" value="F:L-ascorbic acid binding"/>
    <property type="evidence" value="ECO:0007669"/>
    <property type="project" value="InterPro"/>
</dbReference>
<evidence type="ECO:0000256" key="2">
    <source>
        <dbReference type="ARBA" id="ARBA00022723"/>
    </source>
</evidence>
<dbReference type="EMBL" id="KY945241">
    <property type="protein sequence ID" value="ARW56936.1"/>
    <property type="molecule type" value="Genomic_RNA"/>
</dbReference>
<keyword evidence="4" id="KW-0560">Oxidoreductase</keyword>
<dbReference type="PROSITE" id="PS51471">
    <property type="entry name" value="FE2OG_OXY"/>
    <property type="match status" value="1"/>
</dbReference>
<dbReference type="InterPro" id="IPR044862">
    <property type="entry name" value="Pro_4_hyd_alph_FE2OG_OXY"/>
</dbReference>
<dbReference type="KEGG" id="vg:65107794"/>
<reference evidence="7 8" key="1">
    <citation type="submission" date="2017-04" db="EMBL/GenBank/DDBJ databases">
        <title>Isolation and Genetic Analysis of a Novel Cyanophage S-H35 from the Bohai Sea.</title>
        <authorList>
            <person name="Xu X."/>
        </authorList>
    </citation>
    <scope>NUCLEOTIDE SEQUENCE [LARGE SCALE GENOMIC DNA]</scope>
</reference>
<feature type="domain" description="Fe2OG dioxygenase" evidence="6">
    <location>
        <begin position="98"/>
        <end position="189"/>
    </location>
</feature>
<dbReference type="SMART" id="SM00702">
    <property type="entry name" value="P4Hc"/>
    <property type="match status" value="1"/>
</dbReference>
<dbReference type="GO" id="GO:0005506">
    <property type="term" value="F:iron ion binding"/>
    <property type="evidence" value="ECO:0007669"/>
    <property type="project" value="InterPro"/>
</dbReference>
<keyword evidence="3" id="KW-0223">Dioxygenase</keyword>
<dbReference type="GO" id="GO:0051213">
    <property type="term" value="F:dioxygenase activity"/>
    <property type="evidence" value="ECO:0007669"/>
    <property type="project" value="UniProtKB-KW"/>
</dbReference>
<dbReference type="Gene3D" id="2.60.120.620">
    <property type="entry name" value="q2cbj1_9rhob like domain"/>
    <property type="match status" value="1"/>
</dbReference>
<dbReference type="GeneID" id="65107794"/>